<keyword evidence="3" id="KW-1185">Reference proteome</keyword>
<evidence type="ECO:0000256" key="1">
    <source>
        <dbReference type="SAM" id="MobiDB-lite"/>
    </source>
</evidence>
<feature type="region of interest" description="Disordered" evidence="1">
    <location>
        <begin position="271"/>
        <end position="304"/>
    </location>
</feature>
<dbReference type="EMBL" id="CYKH01001988">
    <property type="protein sequence ID" value="CUG91972.1"/>
    <property type="molecule type" value="Genomic_DNA"/>
</dbReference>
<organism evidence="2 3">
    <name type="scientific">Bodo saltans</name>
    <name type="common">Flagellated protozoan</name>
    <dbReference type="NCBI Taxonomy" id="75058"/>
    <lineage>
        <taxon>Eukaryota</taxon>
        <taxon>Discoba</taxon>
        <taxon>Euglenozoa</taxon>
        <taxon>Kinetoplastea</taxon>
        <taxon>Metakinetoplastina</taxon>
        <taxon>Eubodonida</taxon>
        <taxon>Bodonidae</taxon>
        <taxon>Bodo</taxon>
    </lineage>
</organism>
<feature type="compositionally biased region" description="Polar residues" evidence="1">
    <location>
        <begin position="77"/>
        <end position="87"/>
    </location>
</feature>
<feature type="compositionally biased region" description="Pro residues" evidence="1">
    <location>
        <begin position="88"/>
        <end position="104"/>
    </location>
</feature>
<feature type="region of interest" description="Disordered" evidence="1">
    <location>
        <begin position="182"/>
        <end position="206"/>
    </location>
</feature>
<protein>
    <submittedName>
        <fullName evidence="2">Uncharacterized protein</fullName>
    </submittedName>
</protein>
<proteinExistence type="predicted"/>
<feature type="region of interest" description="Disordered" evidence="1">
    <location>
        <begin position="59"/>
        <end position="159"/>
    </location>
</feature>
<dbReference type="Proteomes" id="UP000051952">
    <property type="component" value="Unassembled WGS sequence"/>
</dbReference>
<reference evidence="3" key="1">
    <citation type="submission" date="2015-09" db="EMBL/GenBank/DDBJ databases">
        <authorList>
            <consortium name="Pathogen Informatics"/>
        </authorList>
    </citation>
    <scope>NUCLEOTIDE SEQUENCE [LARGE SCALE GENOMIC DNA]</scope>
    <source>
        <strain evidence="3">Lake Konstanz</strain>
    </source>
</reference>
<sequence length="428" mass="45507">MQPHEYVRSLLDDSSINTEELLISFRAALNHLDTSSTNSSLLKSMDMASLRSMSHNARPSVPLAFSPPTDGRPPFSPGTNLGSSMKPQPSPPQAYKPHPPPTTQPPTTIGVYEAPSLKSHRSMRTVEELPGPTRSVLVNGGCSDPRYHNTSPRSESPADPIANFKIVDASELADVRKRHAAQQRREFDNGGSPRPNHRCSASTTATKDISTATATCGTSVAPPSSIAPLPGFVTRNLIVPQTIASRESISLFTAEQLESFASVVLGASTATTQPPSQLPSIGHRDDHDGDSASSSIRSADGEEQSFSDLLAARRNNNNCNLSSNHHNKPGTTSATLSPIMVPSTSANLCTFPAIQGVGSSSQNGLSYTSLCTCDPTLPIDAQGRRRCSGCRASTVVKEAGGKQAFMERMKSLYSEQSLHSVGGRWSSA</sequence>
<evidence type="ECO:0000313" key="3">
    <source>
        <dbReference type="Proteomes" id="UP000051952"/>
    </source>
</evidence>
<name>A0A0S4JP30_BODSA</name>
<dbReference type="AlphaFoldDB" id="A0A0S4JP30"/>
<accession>A0A0S4JP30</accession>
<evidence type="ECO:0000313" key="2">
    <source>
        <dbReference type="EMBL" id="CUG91972.1"/>
    </source>
</evidence>
<gene>
    <name evidence="2" type="ORF">BSAL_35035</name>
</gene>
<dbReference type="VEuPathDB" id="TriTrypDB:BSAL_35035"/>